<reference evidence="2" key="1">
    <citation type="submission" date="2023-07" db="EMBL/GenBank/DDBJ databases">
        <authorList>
            <person name="Haufschild T."/>
            <person name="Kallscheuer N."/>
            <person name="Hammer J."/>
            <person name="Kohn T."/>
            <person name="Kabuu M."/>
            <person name="Jogler M."/>
            <person name="Wohfarth N."/>
            <person name="Heuer A."/>
            <person name="Rohde M."/>
            <person name="van Teeseling M.C.F."/>
            <person name="Jogler C."/>
        </authorList>
    </citation>
    <scope>NUCLEOTIDE SEQUENCE</scope>
    <source>
        <strain evidence="2">Strain 138</strain>
        <strain evidence="3">Strain 318</strain>
    </source>
</reference>
<organism evidence="2">
    <name type="scientific">Pseudogemmatithrix spongiicola</name>
    <dbReference type="NCBI Taxonomy" id="3062599"/>
    <lineage>
        <taxon>Bacteria</taxon>
        <taxon>Pseudomonadati</taxon>
        <taxon>Gemmatimonadota</taxon>
        <taxon>Gemmatimonadia</taxon>
        <taxon>Gemmatimonadales</taxon>
        <taxon>Gemmatimonadaceae</taxon>
        <taxon>Pseudogemmatithrix</taxon>
    </lineage>
</organism>
<sequence length="238" mass="25565">MRPRLGFPHRTVAAAVLAAWLVVGTACSESTEFFGPGEPTLRNPQIAAIGGSTGFPEGYLGIYAEPSDPELRFAAGDRVEMVVVSPTGDSVALELGRRYCEVATNHFSICHEYVLMLDTVVAFPEMQRRLTDAGYGLNRLGSDRFAVAYDFYRRPMTTANLASMAGIRSAGYNSIASLALPPQDLAGRGLYGAIAITRAASPTTDLLLNVPDTGSVTVRYRQPDGTVLSRTVNITPLF</sequence>
<evidence type="ECO:0000313" key="4">
    <source>
        <dbReference type="Proteomes" id="UP001229955"/>
    </source>
</evidence>
<dbReference type="Proteomes" id="UP001229955">
    <property type="component" value="Chromosome"/>
</dbReference>
<keyword evidence="1" id="KW-0732">Signal</keyword>
<dbReference type="KEGG" id="pspc:Strain318_002488"/>
<accession>A0AA49Q9C6</accession>
<dbReference type="AlphaFoldDB" id="A0AA49JX13"/>
<dbReference type="PROSITE" id="PS51257">
    <property type="entry name" value="PROKAR_LIPOPROTEIN"/>
    <property type="match status" value="1"/>
</dbReference>
<dbReference type="RefSeq" id="WP_367886034.1">
    <property type="nucleotide sequence ID" value="NZ_CP130612.1"/>
</dbReference>
<feature type="chain" id="PRO_5041246084" evidence="1">
    <location>
        <begin position="29"/>
        <end position="238"/>
    </location>
</feature>
<proteinExistence type="predicted"/>
<dbReference type="EMBL" id="CP130612">
    <property type="protein sequence ID" value="WKW13173.1"/>
    <property type="molecule type" value="Genomic_DNA"/>
</dbReference>
<protein>
    <submittedName>
        <fullName evidence="2">Uncharacterized protein</fullName>
    </submittedName>
</protein>
<feature type="signal peptide" evidence="1">
    <location>
        <begin position="1"/>
        <end position="28"/>
    </location>
</feature>
<evidence type="ECO:0000256" key="1">
    <source>
        <dbReference type="SAM" id="SignalP"/>
    </source>
</evidence>
<evidence type="ECO:0000313" key="3">
    <source>
        <dbReference type="EMBL" id="WKW16080.1"/>
    </source>
</evidence>
<accession>A0AA49JX13</accession>
<evidence type="ECO:0000313" key="2">
    <source>
        <dbReference type="EMBL" id="WKW13173.1"/>
    </source>
</evidence>
<dbReference type="EMBL" id="CP130613">
    <property type="protein sequence ID" value="WKW16080.1"/>
    <property type="molecule type" value="Genomic_DNA"/>
</dbReference>
<name>A0AA49JX13_9BACT</name>
<gene>
    <name evidence="2" type="ORF">Strain138_002488</name>
    <name evidence="3" type="ORF">Strain318_002488</name>
</gene>
<keyword evidence="4" id="KW-1185">Reference proteome</keyword>